<dbReference type="EMBL" id="FWFX01000017">
    <property type="protein sequence ID" value="SLN70816.1"/>
    <property type="molecule type" value="Genomic_DNA"/>
</dbReference>
<protein>
    <submittedName>
        <fullName evidence="1">Uncharacterized protein</fullName>
    </submittedName>
</protein>
<proteinExistence type="predicted"/>
<gene>
    <name evidence="1" type="ORF">ROA7450_03864</name>
</gene>
<evidence type="ECO:0000313" key="1">
    <source>
        <dbReference type="EMBL" id="SLN70816.1"/>
    </source>
</evidence>
<dbReference type="AlphaFoldDB" id="A0A1X7A4Y1"/>
<name>A0A1X7A4Y1_9RHOB</name>
<keyword evidence="2" id="KW-1185">Reference proteome</keyword>
<accession>A0A1X7A4Y1</accession>
<organism evidence="1 2">
    <name type="scientific">Roseovarius albus</name>
    <dbReference type="NCBI Taxonomy" id="1247867"/>
    <lineage>
        <taxon>Bacteria</taxon>
        <taxon>Pseudomonadati</taxon>
        <taxon>Pseudomonadota</taxon>
        <taxon>Alphaproteobacteria</taxon>
        <taxon>Rhodobacterales</taxon>
        <taxon>Roseobacteraceae</taxon>
        <taxon>Roseovarius</taxon>
    </lineage>
</organism>
<evidence type="ECO:0000313" key="2">
    <source>
        <dbReference type="Proteomes" id="UP000193061"/>
    </source>
</evidence>
<sequence>MKDAFSVDPVYRAALDARGLTSQFDAFLQKKDANTGEELELERSQDMFWRFMALFYQIGGLADRSSSSDIEIDEAGIDYFLVRSSVETGQPQGVKILRAVAETLVDFLGNNAGVFLANSSYKLVISTILREFAARSNLETDSSVRLLKTLMGTVAVAAADHGKEISEHPAATVLFNSLGRVRDSHGEDFVARIITHTGFTSVVSDWLADLATDPLMVDLVADLRGLDDGTYDPTDPTTLPANLQMVLGALTNTVTVIGDHIGSRDPLDREDRFRAVFAAALTGLSRNSTALLHQEFDGDRFMGSLLEAVISTIGRTGAIQNNDLIAPLFLGLLDNLSNVVANLGQDRTLSRAEEILEDFAERITSDGLQQTLAQVENLIGEKGARLLIAEVFAAARARGDIGADGDIERLHDIAELMFDEIPGLLTHGLDKDEVLRLVSRAMAQVSREDTADRSLIINLLPSLADLIEGLSTTRGHVDAGTIEAIYAVLLARFETDAPVWQDLQDAELAQTLIDTVRVVLTSDVVPPRIPTAILVQIAEVMLSKLSSHGITLGEVAGVADDPAQHLRDLTASVLNQAVRSAFEQLGRNAGGNDMPIIIDRLLGRSLAGDTPAPLADAELADAVQAIMGDLG</sequence>
<dbReference type="RefSeq" id="WP_085807522.1">
    <property type="nucleotide sequence ID" value="NZ_FWFX01000017.1"/>
</dbReference>
<reference evidence="1 2" key="1">
    <citation type="submission" date="2017-03" db="EMBL/GenBank/DDBJ databases">
        <authorList>
            <person name="Afonso C.L."/>
            <person name="Miller P.J."/>
            <person name="Scott M.A."/>
            <person name="Spackman E."/>
            <person name="Goraichik I."/>
            <person name="Dimitrov K.M."/>
            <person name="Suarez D.L."/>
            <person name="Swayne D.E."/>
        </authorList>
    </citation>
    <scope>NUCLEOTIDE SEQUENCE [LARGE SCALE GENOMIC DNA]</scope>
    <source>
        <strain evidence="1 2">CECT 7450</strain>
    </source>
</reference>
<dbReference type="Proteomes" id="UP000193061">
    <property type="component" value="Unassembled WGS sequence"/>
</dbReference>